<feature type="domain" description="NodB homology" evidence="3">
    <location>
        <begin position="57"/>
        <end position="233"/>
    </location>
</feature>
<evidence type="ECO:0000256" key="1">
    <source>
        <dbReference type="ARBA" id="ARBA00022723"/>
    </source>
</evidence>
<dbReference type="PROSITE" id="PS51677">
    <property type="entry name" value="NODB"/>
    <property type="match status" value="1"/>
</dbReference>
<dbReference type="GO" id="GO:0016020">
    <property type="term" value="C:membrane"/>
    <property type="evidence" value="ECO:0007669"/>
    <property type="project" value="TreeGrafter"/>
</dbReference>
<dbReference type="InterPro" id="IPR011330">
    <property type="entry name" value="Glyco_hydro/deAcase_b/a-brl"/>
</dbReference>
<dbReference type="InterPro" id="IPR050248">
    <property type="entry name" value="Polysacc_deacetylase_ArnD"/>
</dbReference>
<keyword evidence="1" id="KW-0479">Metal-binding</keyword>
<dbReference type="GO" id="GO:0046872">
    <property type="term" value="F:metal ion binding"/>
    <property type="evidence" value="ECO:0007669"/>
    <property type="project" value="UniProtKB-KW"/>
</dbReference>
<dbReference type="Proteomes" id="UP000282674">
    <property type="component" value="Unassembled WGS sequence"/>
</dbReference>
<dbReference type="Gene3D" id="3.20.20.370">
    <property type="entry name" value="Glycoside hydrolase/deacetylase"/>
    <property type="match status" value="1"/>
</dbReference>
<sequence length="252" mass="27074">MAVAAACGWVSSLAPGLAAGHTGLAASRQTVGQARLVSAQRGPVATPPRKIDCRKVKCIALTFDDGPVSGTNKLLKYLAAKHVRATFFLVGQNAKAHPEIVRKELAAGHEVGNHSYTHADLSRLSTSGITSEITKTQKAIHAASGFTPKLMRPPYGATNSRVASVTKRLGMPQIIWAVDPLDWRDRNSKTVERRVVGNARSGYIVLMHDIHPTTVAAVPAIISRLAAKGYVFVTVSELFANHLTPGKRYARR</sequence>
<dbReference type="AlphaFoldDB" id="A0A3M2LTZ9"/>
<dbReference type="EMBL" id="RFFG01000052">
    <property type="protein sequence ID" value="RMI40586.1"/>
    <property type="molecule type" value="Genomic_DNA"/>
</dbReference>
<dbReference type="OrthoDB" id="3521160at2"/>
<dbReference type="CDD" id="cd10954">
    <property type="entry name" value="CE4_CtAXE_like"/>
    <property type="match status" value="1"/>
</dbReference>
<organism evidence="4 5">
    <name type="scientific">Actinomadura harenae</name>
    <dbReference type="NCBI Taxonomy" id="2483351"/>
    <lineage>
        <taxon>Bacteria</taxon>
        <taxon>Bacillati</taxon>
        <taxon>Actinomycetota</taxon>
        <taxon>Actinomycetes</taxon>
        <taxon>Streptosporangiales</taxon>
        <taxon>Thermomonosporaceae</taxon>
        <taxon>Actinomadura</taxon>
    </lineage>
</organism>
<comment type="caution">
    <text evidence="4">The sequence shown here is derived from an EMBL/GenBank/DDBJ whole genome shotgun (WGS) entry which is preliminary data.</text>
</comment>
<reference evidence="4 5" key="1">
    <citation type="submission" date="2018-10" db="EMBL/GenBank/DDBJ databases">
        <title>Isolation from soil.</title>
        <authorList>
            <person name="Hu J."/>
        </authorList>
    </citation>
    <scope>NUCLEOTIDE SEQUENCE [LARGE SCALE GENOMIC DNA]</scope>
    <source>
        <strain evidence="4 5">NEAU-Ht49</strain>
    </source>
</reference>
<dbReference type="GO" id="GO:0016810">
    <property type="term" value="F:hydrolase activity, acting on carbon-nitrogen (but not peptide) bonds"/>
    <property type="evidence" value="ECO:0007669"/>
    <property type="project" value="InterPro"/>
</dbReference>
<evidence type="ECO:0000259" key="3">
    <source>
        <dbReference type="PROSITE" id="PS51677"/>
    </source>
</evidence>
<keyword evidence="2 4" id="KW-0378">Hydrolase</keyword>
<dbReference type="InterPro" id="IPR002509">
    <property type="entry name" value="NODB_dom"/>
</dbReference>
<gene>
    <name evidence="4" type="ORF">EBO15_26010</name>
</gene>
<evidence type="ECO:0000256" key="2">
    <source>
        <dbReference type="ARBA" id="ARBA00022801"/>
    </source>
</evidence>
<dbReference type="GO" id="GO:0005975">
    <property type="term" value="P:carbohydrate metabolic process"/>
    <property type="evidence" value="ECO:0007669"/>
    <property type="project" value="InterPro"/>
</dbReference>
<proteinExistence type="predicted"/>
<accession>A0A3M2LTZ9</accession>
<dbReference type="Pfam" id="PF01522">
    <property type="entry name" value="Polysacc_deac_1"/>
    <property type="match status" value="1"/>
</dbReference>
<keyword evidence="5" id="KW-1185">Reference proteome</keyword>
<name>A0A3M2LTZ9_9ACTN</name>
<evidence type="ECO:0000313" key="5">
    <source>
        <dbReference type="Proteomes" id="UP000282674"/>
    </source>
</evidence>
<dbReference type="RefSeq" id="WP_122197095.1">
    <property type="nucleotide sequence ID" value="NZ_JBHSKC010000005.1"/>
</dbReference>
<dbReference type="PANTHER" id="PTHR10587">
    <property type="entry name" value="GLYCOSYL TRANSFERASE-RELATED"/>
    <property type="match status" value="1"/>
</dbReference>
<evidence type="ECO:0000313" key="4">
    <source>
        <dbReference type="EMBL" id="RMI40586.1"/>
    </source>
</evidence>
<dbReference type="PANTHER" id="PTHR10587:SF133">
    <property type="entry name" value="CHITIN DEACETYLASE 1-RELATED"/>
    <property type="match status" value="1"/>
</dbReference>
<protein>
    <submittedName>
        <fullName evidence="4">Hydrolase</fullName>
    </submittedName>
</protein>
<dbReference type="SUPFAM" id="SSF88713">
    <property type="entry name" value="Glycoside hydrolase/deacetylase"/>
    <property type="match status" value="1"/>
</dbReference>